<dbReference type="RefSeq" id="WP_380713885.1">
    <property type="nucleotide sequence ID" value="NZ_JBHUML010000005.1"/>
</dbReference>
<dbReference type="InterPro" id="IPR021005">
    <property type="entry name" value="Znf_CGNR"/>
</dbReference>
<dbReference type="Pfam" id="PF07336">
    <property type="entry name" value="ABATE"/>
    <property type="match status" value="1"/>
</dbReference>
<sequence length="207" mass="24283">MTDSTYYMEHLRRRGGDLSLDFVNTSNRKGAANQQEWLQRYDDFLDWAAYVGLTERWPDHKKVPRDDGEHDQALQRVLTVREAMYDVCTRAIAGKKDTESLDLLNEELKKANEHLILTQTDPGVFKQTYDTDQPDPDALLWPILHHFQAVLTEGKGARIKQCQNQYCDWLFLDVTKNKSRRWCSPDICGNRAKARRYYARLKTEEKQ</sequence>
<dbReference type="PANTHER" id="PTHR35525:SF3">
    <property type="entry name" value="BLL6575 PROTEIN"/>
    <property type="match status" value="1"/>
</dbReference>
<reference evidence="3" key="1">
    <citation type="journal article" date="2019" name="Int. J. Syst. Evol. Microbiol.">
        <title>The Global Catalogue of Microorganisms (GCM) 10K type strain sequencing project: providing services to taxonomists for standard genome sequencing and annotation.</title>
        <authorList>
            <consortium name="The Broad Institute Genomics Platform"/>
            <consortium name="The Broad Institute Genome Sequencing Center for Infectious Disease"/>
            <person name="Wu L."/>
            <person name="Ma J."/>
        </authorList>
    </citation>
    <scope>NUCLEOTIDE SEQUENCE [LARGE SCALE GENOMIC DNA]</scope>
    <source>
        <strain evidence="3">KCTC 33792</strain>
    </source>
</reference>
<evidence type="ECO:0000313" key="3">
    <source>
        <dbReference type="Proteomes" id="UP001597520"/>
    </source>
</evidence>
<dbReference type="SUPFAM" id="SSF160904">
    <property type="entry name" value="Jann2411-like"/>
    <property type="match status" value="1"/>
</dbReference>
<dbReference type="Proteomes" id="UP001597520">
    <property type="component" value="Unassembled WGS sequence"/>
</dbReference>
<dbReference type="Gene3D" id="1.10.3300.10">
    <property type="entry name" value="Jann2411-like domain"/>
    <property type="match status" value="1"/>
</dbReference>
<dbReference type="EMBL" id="JBHUML010000005">
    <property type="protein sequence ID" value="MFD2706578.1"/>
    <property type="molecule type" value="Genomic_DNA"/>
</dbReference>
<dbReference type="InterPro" id="IPR023286">
    <property type="entry name" value="ABATE_dom_sf"/>
</dbReference>
<keyword evidence="3" id="KW-1185">Reference proteome</keyword>
<proteinExistence type="predicted"/>
<dbReference type="InterPro" id="IPR010852">
    <property type="entry name" value="ABATE"/>
</dbReference>
<protein>
    <submittedName>
        <fullName evidence="2">CGNR zinc finger domain-containing protein</fullName>
    </submittedName>
</protein>
<accession>A0ABW5T3L4</accession>
<organism evidence="2 3">
    <name type="scientific">Salibacterium lacus</name>
    <dbReference type="NCBI Taxonomy" id="1898109"/>
    <lineage>
        <taxon>Bacteria</taxon>
        <taxon>Bacillati</taxon>
        <taxon>Bacillota</taxon>
        <taxon>Bacilli</taxon>
        <taxon>Bacillales</taxon>
        <taxon>Bacillaceae</taxon>
    </lineage>
</organism>
<evidence type="ECO:0000259" key="1">
    <source>
        <dbReference type="Pfam" id="PF11706"/>
    </source>
</evidence>
<dbReference type="PANTHER" id="PTHR35525">
    <property type="entry name" value="BLL6575 PROTEIN"/>
    <property type="match status" value="1"/>
</dbReference>
<name>A0ABW5T3L4_9BACI</name>
<feature type="domain" description="Zinc finger CGNR" evidence="1">
    <location>
        <begin position="158"/>
        <end position="200"/>
    </location>
</feature>
<comment type="caution">
    <text evidence="2">The sequence shown here is derived from an EMBL/GenBank/DDBJ whole genome shotgun (WGS) entry which is preliminary data.</text>
</comment>
<dbReference type="Pfam" id="PF11706">
    <property type="entry name" value="zf-CGNR"/>
    <property type="match status" value="1"/>
</dbReference>
<evidence type="ECO:0000313" key="2">
    <source>
        <dbReference type="EMBL" id="MFD2706578.1"/>
    </source>
</evidence>
<gene>
    <name evidence="2" type="ORF">ACFSUB_14015</name>
</gene>